<dbReference type="RefSeq" id="WP_007921820.1">
    <property type="nucleotide sequence ID" value="NZ_ADVG01000005.1"/>
</dbReference>
<proteinExistence type="predicted"/>
<name>D6U783_KTERA</name>
<gene>
    <name evidence="1" type="ORF">Krac_0241</name>
</gene>
<evidence type="ECO:0000313" key="1">
    <source>
        <dbReference type="EMBL" id="EFH79744.1"/>
    </source>
</evidence>
<dbReference type="AlphaFoldDB" id="D6U783"/>
<dbReference type="InParanoid" id="D6U783"/>
<dbReference type="Proteomes" id="UP000004508">
    <property type="component" value="Unassembled WGS sequence"/>
</dbReference>
<evidence type="ECO:0000313" key="2">
    <source>
        <dbReference type="Proteomes" id="UP000004508"/>
    </source>
</evidence>
<organism evidence="1 2">
    <name type="scientific">Ktedonobacter racemifer DSM 44963</name>
    <dbReference type="NCBI Taxonomy" id="485913"/>
    <lineage>
        <taxon>Bacteria</taxon>
        <taxon>Bacillati</taxon>
        <taxon>Chloroflexota</taxon>
        <taxon>Ktedonobacteria</taxon>
        <taxon>Ktedonobacterales</taxon>
        <taxon>Ktedonobacteraceae</taxon>
        <taxon>Ktedonobacter</taxon>
    </lineage>
</organism>
<keyword evidence="2" id="KW-1185">Reference proteome</keyword>
<reference evidence="1 2" key="1">
    <citation type="journal article" date="2011" name="Stand. Genomic Sci.">
        <title>Non-contiguous finished genome sequence and contextual data of the filamentous soil bacterium Ktedonobacter racemifer type strain (SOSP1-21).</title>
        <authorList>
            <person name="Chang Y.J."/>
            <person name="Land M."/>
            <person name="Hauser L."/>
            <person name="Chertkov O."/>
            <person name="Del Rio T.G."/>
            <person name="Nolan M."/>
            <person name="Copeland A."/>
            <person name="Tice H."/>
            <person name="Cheng J.F."/>
            <person name="Lucas S."/>
            <person name="Han C."/>
            <person name="Goodwin L."/>
            <person name="Pitluck S."/>
            <person name="Ivanova N."/>
            <person name="Ovchinikova G."/>
            <person name="Pati A."/>
            <person name="Chen A."/>
            <person name="Palaniappan K."/>
            <person name="Mavromatis K."/>
            <person name="Liolios K."/>
            <person name="Brettin T."/>
            <person name="Fiebig A."/>
            <person name="Rohde M."/>
            <person name="Abt B."/>
            <person name="Goker M."/>
            <person name="Detter J.C."/>
            <person name="Woyke T."/>
            <person name="Bristow J."/>
            <person name="Eisen J.A."/>
            <person name="Markowitz V."/>
            <person name="Hugenholtz P."/>
            <person name="Kyrpides N.C."/>
            <person name="Klenk H.P."/>
            <person name="Lapidus A."/>
        </authorList>
    </citation>
    <scope>NUCLEOTIDE SEQUENCE [LARGE SCALE GENOMIC DNA]</scope>
    <source>
        <strain evidence="2">DSM 44963</strain>
    </source>
</reference>
<comment type="caution">
    <text evidence="1">The sequence shown here is derived from an EMBL/GenBank/DDBJ whole genome shotgun (WGS) entry which is preliminary data.</text>
</comment>
<dbReference type="EMBL" id="ADVG01000005">
    <property type="protein sequence ID" value="EFH79744.1"/>
    <property type="molecule type" value="Genomic_DNA"/>
</dbReference>
<sequence>MANGDQSNEQQVQTMMRQQWKAILACSDEKKAFRLTIAVQLKGSEIKPEECVPEPYRSRLGGQEDTQLPSSFEKGWLFEHIPFDQVEECLSILGTMLDDWTFQSEPLWLPSRSVER</sequence>
<protein>
    <submittedName>
        <fullName evidence="1">Uncharacterized protein</fullName>
    </submittedName>
</protein>
<accession>D6U783</accession>